<proteinExistence type="predicted"/>
<evidence type="ECO:0000313" key="1">
    <source>
        <dbReference type="EMBL" id="RVW70013.1"/>
    </source>
</evidence>
<dbReference type="PANTHER" id="PTHR33116:SF78">
    <property type="entry name" value="OS12G0587133 PROTEIN"/>
    <property type="match status" value="1"/>
</dbReference>
<keyword evidence="1" id="KW-0378">Hydrolase</keyword>
<keyword evidence="1" id="KW-0347">Helicase</keyword>
<sequence>MSTPLSKELKSLDNDIPKLQGLKDKSSETMLEDDIIVTGILTAKWSSDLKDVRCDLDPVLIANHVSLKVNMDKSELILVGSVENVEDLASELGCKVGSLPSTYLGMLLGAPFKFVVTWDGVEERFHKRLAIWKRRYIFKGGRITLIRSTLSNLPIYFMFILH</sequence>
<accession>A0A438GCS6</accession>
<keyword evidence="1" id="KW-0067">ATP-binding</keyword>
<protein>
    <submittedName>
        <fullName evidence="1">Putative DNA helicase MCM9</fullName>
    </submittedName>
</protein>
<reference evidence="1 2" key="1">
    <citation type="journal article" date="2018" name="PLoS Genet.">
        <title>Population sequencing reveals clonal diversity and ancestral inbreeding in the grapevine cultivar Chardonnay.</title>
        <authorList>
            <person name="Roach M.J."/>
            <person name="Johnson D.L."/>
            <person name="Bohlmann J."/>
            <person name="van Vuuren H.J."/>
            <person name="Jones S.J."/>
            <person name="Pretorius I.S."/>
            <person name="Schmidt S.A."/>
            <person name="Borneman A.R."/>
        </authorList>
    </citation>
    <scope>NUCLEOTIDE SEQUENCE [LARGE SCALE GENOMIC DNA]</scope>
    <source>
        <strain evidence="2">cv. Chardonnay</strain>
        <tissue evidence="1">Leaf</tissue>
    </source>
</reference>
<keyword evidence="1" id="KW-0547">Nucleotide-binding</keyword>
<dbReference type="GO" id="GO:0004386">
    <property type="term" value="F:helicase activity"/>
    <property type="evidence" value="ECO:0007669"/>
    <property type="project" value="UniProtKB-KW"/>
</dbReference>
<evidence type="ECO:0000313" key="2">
    <source>
        <dbReference type="Proteomes" id="UP000288805"/>
    </source>
</evidence>
<dbReference type="AlphaFoldDB" id="A0A438GCS6"/>
<dbReference type="PANTHER" id="PTHR33116">
    <property type="entry name" value="REVERSE TRANSCRIPTASE ZINC-BINDING DOMAIN-CONTAINING PROTEIN-RELATED-RELATED"/>
    <property type="match status" value="1"/>
</dbReference>
<gene>
    <name evidence="1" type="primary">MCM9_2</name>
    <name evidence="1" type="ORF">CK203_059037</name>
</gene>
<name>A0A438GCS6_VITVI</name>
<dbReference type="EMBL" id="QGNW01000475">
    <property type="protein sequence ID" value="RVW70013.1"/>
    <property type="molecule type" value="Genomic_DNA"/>
</dbReference>
<comment type="caution">
    <text evidence="1">The sequence shown here is derived from an EMBL/GenBank/DDBJ whole genome shotgun (WGS) entry which is preliminary data.</text>
</comment>
<dbReference type="Proteomes" id="UP000288805">
    <property type="component" value="Unassembled WGS sequence"/>
</dbReference>
<organism evidence="1 2">
    <name type="scientific">Vitis vinifera</name>
    <name type="common">Grape</name>
    <dbReference type="NCBI Taxonomy" id="29760"/>
    <lineage>
        <taxon>Eukaryota</taxon>
        <taxon>Viridiplantae</taxon>
        <taxon>Streptophyta</taxon>
        <taxon>Embryophyta</taxon>
        <taxon>Tracheophyta</taxon>
        <taxon>Spermatophyta</taxon>
        <taxon>Magnoliopsida</taxon>
        <taxon>eudicotyledons</taxon>
        <taxon>Gunneridae</taxon>
        <taxon>Pentapetalae</taxon>
        <taxon>rosids</taxon>
        <taxon>Vitales</taxon>
        <taxon>Vitaceae</taxon>
        <taxon>Viteae</taxon>
        <taxon>Vitis</taxon>
    </lineage>
</organism>